<evidence type="ECO:0000259" key="3">
    <source>
        <dbReference type="Pfam" id="PF00326"/>
    </source>
</evidence>
<feature type="region of interest" description="Disordered" evidence="2">
    <location>
        <begin position="1"/>
        <end position="44"/>
    </location>
</feature>
<sequence>MMPTEIPMNSNLKPSDVSLAQQQQADHVGKRKERDQGKTICEDMEVGKSNSQCGMKHSKPNDALEYKDDLIPISTLFAKPHKAQVKISGSGKYLAWLSRGRSVDDPLDDNGVMNIFCKDLETSQIKQLTFAKERDACSHFIFNADETEILFLQEIRRGSESYHLFALEIVPFFDETEVEEKKEPNPRNLIKDPRMTCGIGFVGGVQLWTSVKSPREVYVSTAEIGPFSLFWHVSRINIDTKECVLVQQNVMSSSLSRWQFILKTGLALLCSWFDPPTVPLQWFPDDEMQFRGCIQIDLVNLGICFCARGRKEQQFKTLHSCTFENSNMDLIGSSGGAGTARMDFSRSSSEADTVDIHLCALTGKLASDTTTYDRFCVTTGEHISRLAGNNEKSDITGFVINRKTNQPQFVRYDSGKQTTEVFSGQGRGESNHTQPDEDVFLVDDLEHIGNYFAQSMAYSIISCTSKNDVWVIYAEADRGQQKCEGSPGGYFLFNRYSKGATSTAQTTQDSSPQIERKIELMFPSRPELKGHLLGEMKPLRVTVSDGEEILCYLSEPADEEHVNPPLIMMIHGGPQARDTWGFNPLVQLLCNRGFRVMQVNYRGSTGFGARFIQIGMDGAFCKLLQQDITDVATYVINEGLCAKNRLAIIGGSFGGYSALHGLTFQPDLYKCCVAICPLTAVGAADEQSKKSFSGSPLIKKYWQRVFGENVSYNKKFAMDASPLYNTDNIRNMASVAIYHGVDDPRAPIGHSRKFVEKLKERNIKGEFVSFSGEGHGISKEENRLFMYHRIEKFLCGQFELSIRCGDDDRWVNNTASVEWSNSAGGD</sequence>
<accession>A0A7S2KY33</accession>
<proteinExistence type="predicted"/>
<dbReference type="GO" id="GO:0004252">
    <property type="term" value="F:serine-type endopeptidase activity"/>
    <property type="evidence" value="ECO:0007669"/>
    <property type="project" value="TreeGrafter"/>
</dbReference>
<name>A0A7S2KY33_9STRA</name>
<evidence type="ECO:0000256" key="2">
    <source>
        <dbReference type="SAM" id="MobiDB-lite"/>
    </source>
</evidence>
<dbReference type="PANTHER" id="PTHR42776:SF27">
    <property type="entry name" value="DIPEPTIDYL PEPTIDASE FAMILY MEMBER 6"/>
    <property type="match status" value="1"/>
</dbReference>
<dbReference type="SUPFAM" id="SSF53474">
    <property type="entry name" value="alpha/beta-Hydrolases"/>
    <property type="match status" value="1"/>
</dbReference>
<reference evidence="4" key="1">
    <citation type="submission" date="2021-01" db="EMBL/GenBank/DDBJ databases">
        <authorList>
            <person name="Corre E."/>
            <person name="Pelletier E."/>
            <person name="Niang G."/>
            <person name="Scheremetjew M."/>
            <person name="Finn R."/>
            <person name="Kale V."/>
            <person name="Holt S."/>
            <person name="Cochrane G."/>
            <person name="Meng A."/>
            <person name="Brown T."/>
            <person name="Cohen L."/>
        </authorList>
    </citation>
    <scope>NUCLEOTIDE SEQUENCE</scope>
    <source>
        <strain evidence="4">SM1012Den-03</strain>
    </source>
</reference>
<protein>
    <recommendedName>
        <fullName evidence="3">Peptidase S9 prolyl oligopeptidase catalytic domain-containing protein</fullName>
    </recommendedName>
</protein>
<dbReference type="InterPro" id="IPR029058">
    <property type="entry name" value="AB_hydrolase_fold"/>
</dbReference>
<dbReference type="Gene3D" id="3.40.50.1820">
    <property type="entry name" value="alpha/beta hydrolase"/>
    <property type="match status" value="1"/>
</dbReference>
<organism evidence="4">
    <name type="scientific">Skeletonema marinoi</name>
    <dbReference type="NCBI Taxonomy" id="267567"/>
    <lineage>
        <taxon>Eukaryota</taxon>
        <taxon>Sar</taxon>
        <taxon>Stramenopiles</taxon>
        <taxon>Ochrophyta</taxon>
        <taxon>Bacillariophyta</taxon>
        <taxon>Coscinodiscophyceae</taxon>
        <taxon>Thalassiosirophycidae</taxon>
        <taxon>Thalassiosirales</taxon>
        <taxon>Skeletonemataceae</taxon>
        <taxon>Skeletonema</taxon>
        <taxon>Skeletonema marinoi-dohrnii complex</taxon>
    </lineage>
</organism>
<keyword evidence="1" id="KW-0378">Hydrolase</keyword>
<evidence type="ECO:0000256" key="1">
    <source>
        <dbReference type="ARBA" id="ARBA00022801"/>
    </source>
</evidence>
<dbReference type="PANTHER" id="PTHR42776">
    <property type="entry name" value="SERINE PEPTIDASE S9 FAMILY MEMBER"/>
    <property type="match status" value="1"/>
</dbReference>
<feature type="domain" description="Peptidase S9 prolyl oligopeptidase catalytic" evidence="3">
    <location>
        <begin position="581"/>
        <end position="798"/>
    </location>
</feature>
<feature type="compositionally biased region" description="Basic and acidic residues" evidence="2">
    <location>
        <begin position="32"/>
        <end position="41"/>
    </location>
</feature>
<dbReference type="InterPro" id="IPR001375">
    <property type="entry name" value="Peptidase_S9_cat"/>
</dbReference>
<dbReference type="AlphaFoldDB" id="A0A7S2KY33"/>
<dbReference type="SUPFAM" id="SSF82171">
    <property type="entry name" value="DPP6 N-terminal domain-like"/>
    <property type="match status" value="1"/>
</dbReference>
<dbReference type="Pfam" id="PF00326">
    <property type="entry name" value="Peptidase_S9"/>
    <property type="match status" value="1"/>
</dbReference>
<gene>
    <name evidence="4" type="ORF">SMAR0320_LOCUS6709</name>
</gene>
<feature type="compositionally biased region" description="Polar residues" evidence="2">
    <location>
        <begin position="7"/>
        <end position="25"/>
    </location>
</feature>
<evidence type="ECO:0000313" key="4">
    <source>
        <dbReference type="EMBL" id="CAD9590276.1"/>
    </source>
</evidence>
<dbReference type="GO" id="GO:0006508">
    <property type="term" value="P:proteolysis"/>
    <property type="evidence" value="ECO:0007669"/>
    <property type="project" value="InterPro"/>
</dbReference>
<dbReference type="EMBL" id="HBGZ01009361">
    <property type="protein sequence ID" value="CAD9590276.1"/>
    <property type="molecule type" value="Transcribed_RNA"/>
</dbReference>